<sequence>MKPHPHTLLATTGASPQVITETLYAIHHSNAQWPDALFLITTSFGKRKAVQGLLEEGHLQRLCTQLQRPLPAFDASHILVAPGADGQPVEDARSVADHEALANFIMTVVRDRTQASQGSLHASLAGGRKTMTFYIGYAMSLFGRAQDSLSHVLVSEGYENIPGFWFPTTDAPHRHITSRDTTLDASLAQVTLAPIPFVRHRHDLPQVLLQTGTAVNFAQLVQLINLGENPAALRLEVDLPAACIRLSTVDSDLHLVFAPKLLEMAFFTLMARCTVGGESDLTRPLKGNPEIGLSASLLQELLPLCGLACKDRLSDNLAALEDWNVTQGQLKDSTLEALRNGISDTWFDQRKNQLLTLFLQQLPASLARWVQPATIWDEDGQRLGREAIDKTPKKGGYGLHLEPHQIRIVDMPQR</sequence>
<dbReference type="Proteomes" id="UP001303211">
    <property type="component" value="Chromosome"/>
</dbReference>
<feature type="domain" description="CRISPR system ring nuclease SSO2081-like" evidence="1">
    <location>
        <begin position="15"/>
        <end position="215"/>
    </location>
</feature>
<accession>A0ABZ0IYR5</accession>
<evidence type="ECO:0000313" key="3">
    <source>
        <dbReference type="Proteomes" id="UP001303211"/>
    </source>
</evidence>
<organism evidence="2 3">
    <name type="scientific">Diaphorobacter limosus</name>
    <dbReference type="NCBI Taxonomy" id="3036128"/>
    <lineage>
        <taxon>Bacteria</taxon>
        <taxon>Pseudomonadati</taxon>
        <taxon>Pseudomonadota</taxon>
        <taxon>Betaproteobacteria</taxon>
        <taxon>Burkholderiales</taxon>
        <taxon>Comamonadaceae</taxon>
        <taxon>Diaphorobacter</taxon>
    </lineage>
</organism>
<keyword evidence="3" id="KW-1185">Reference proteome</keyword>
<proteinExistence type="predicted"/>
<name>A0ABZ0IYR5_9BURK</name>
<dbReference type="Pfam" id="PF09623">
    <property type="entry name" value="Cas_NE0113"/>
    <property type="match status" value="1"/>
</dbReference>
<evidence type="ECO:0000313" key="2">
    <source>
        <dbReference type="EMBL" id="WOO31125.1"/>
    </source>
</evidence>
<reference evidence="2 3" key="1">
    <citation type="submission" date="2023-03" db="EMBL/GenBank/DDBJ databases">
        <title>Diaphorobacter basophil sp. nov., isolated from a sewage-treatment plant.</title>
        <authorList>
            <person name="Yang K."/>
        </authorList>
    </citation>
    <scope>NUCLEOTIDE SEQUENCE [LARGE SCALE GENOMIC DNA]</scope>
    <source>
        <strain evidence="2 3">Y-1</strain>
    </source>
</reference>
<dbReference type="CDD" id="cd09741">
    <property type="entry name" value="Csx1_III-U"/>
    <property type="match status" value="1"/>
</dbReference>
<gene>
    <name evidence="2" type="primary">csm6</name>
    <name evidence="2" type="ORF">P4826_11930</name>
</gene>
<evidence type="ECO:0000259" key="1">
    <source>
        <dbReference type="Pfam" id="PF09623"/>
    </source>
</evidence>
<dbReference type="NCBIfam" id="TIGR02584">
    <property type="entry name" value="cas_NE0113"/>
    <property type="match status" value="1"/>
</dbReference>
<protein>
    <submittedName>
        <fullName evidence="2">CRISPR-associated ring nuclease Csm6</fullName>
    </submittedName>
</protein>
<dbReference type="InterPro" id="IPR019092">
    <property type="entry name" value="SSO2081-like_dom"/>
</dbReference>
<dbReference type="EMBL" id="CP136921">
    <property type="protein sequence ID" value="WOO31125.1"/>
    <property type="molecule type" value="Genomic_DNA"/>
</dbReference>
<dbReference type="InterPro" id="IPR013413">
    <property type="entry name" value="CRISPR-assoc_prot_NE0113"/>
</dbReference>
<dbReference type="RefSeq" id="WP_317700611.1">
    <property type="nucleotide sequence ID" value="NZ_CP136921.1"/>
</dbReference>